<reference evidence="1 2" key="1">
    <citation type="journal article" date="2021" name="Elife">
        <title>Chloroplast acquisition without the gene transfer in kleptoplastic sea slugs, Plakobranchus ocellatus.</title>
        <authorList>
            <person name="Maeda T."/>
            <person name="Takahashi S."/>
            <person name="Yoshida T."/>
            <person name="Shimamura S."/>
            <person name="Takaki Y."/>
            <person name="Nagai Y."/>
            <person name="Toyoda A."/>
            <person name="Suzuki Y."/>
            <person name="Arimoto A."/>
            <person name="Ishii H."/>
            <person name="Satoh N."/>
            <person name="Nishiyama T."/>
            <person name="Hasebe M."/>
            <person name="Maruyama T."/>
            <person name="Minagawa J."/>
            <person name="Obokata J."/>
            <person name="Shigenobu S."/>
        </authorList>
    </citation>
    <scope>NUCLEOTIDE SEQUENCE [LARGE SCALE GENOMIC DNA]</scope>
</reference>
<accession>A0AAV4B871</accession>
<sequence length="96" mass="11499">MVGRRDSTIQWPDGKILQQWLGRDILPYNGQVQRFYHTMVGWRDSTLQWSGREILPYNGRVEIFYHTMAAGKILPYNGWVEIFYHTMFRCRDSTIQ</sequence>
<dbReference type="Proteomes" id="UP000735302">
    <property type="component" value="Unassembled WGS sequence"/>
</dbReference>
<proteinExistence type="predicted"/>
<evidence type="ECO:0000313" key="1">
    <source>
        <dbReference type="EMBL" id="GFO16641.1"/>
    </source>
</evidence>
<evidence type="ECO:0000313" key="2">
    <source>
        <dbReference type="Proteomes" id="UP000735302"/>
    </source>
</evidence>
<keyword evidence="2" id="KW-1185">Reference proteome</keyword>
<gene>
    <name evidence="1" type="ORF">PoB_004314600</name>
</gene>
<comment type="caution">
    <text evidence="1">The sequence shown here is derived from an EMBL/GenBank/DDBJ whole genome shotgun (WGS) entry which is preliminary data.</text>
</comment>
<dbReference type="AlphaFoldDB" id="A0AAV4B871"/>
<dbReference type="EMBL" id="BLXT01004675">
    <property type="protein sequence ID" value="GFO16641.1"/>
    <property type="molecule type" value="Genomic_DNA"/>
</dbReference>
<protein>
    <submittedName>
        <fullName evidence="1">Uncharacterized protein</fullName>
    </submittedName>
</protein>
<name>A0AAV4B871_9GAST</name>
<organism evidence="1 2">
    <name type="scientific">Plakobranchus ocellatus</name>
    <dbReference type="NCBI Taxonomy" id="259542"/>
    <lineage>
        <taxon>Eukaryota</taxon>
        <taxon>Metazoa</taxon>
        <taxon>Spiralia</taxon>
        <taxon>Lophotrochozoa</taxon>
        <taxon>Mollusca</taxon>
        <taxon>Gastropoda</taxon>
        <taxon>Heterobranchia</taxon>
        <taxon>Euthyneura</taxon>
        <taxon>Panpulmonata</taxon>
        <taxon>Sacoglossa</taxon>
        <taxon>Placobranchoidea</taxon>
        <taxon>Plakobranchidae</taxon>
        <taxon>Plakobranchus</taxon>
    </lineage>
</organism>